<gene>
    <name evidence="2" type="ORF">KAK11_19885</name>
</gene>
<protein>
    <submittedName>
        <fullName evidence="2">Uncharacterized protein</fullName>
    </submittedName>
</protein>
<feature type="chain" id="PRO_5046700131" evidence="1">
    <location>
        <begin position="26"/>
        <end position="309"/>
    </location>
</feature>
<evidence type="ECO:0000313" key="3">
    <source>
        <dbReference type="Proteomes" id="UP000672097"/>
    </source>
</evidence>
<keyword evidence="1" id="KW-0732">Signal</keyword>
<sequence>MHRAPLLVPSALALSLTLWAAAASAANFQITPISLPSGTKITGTIQTDGSTGPLSAANFTAWSITVRSTEALLYNPSQPGAPELTGVAVSADGRRLLVRRSPDGVADGGTLRFGSVWPLERYVTVATYAGYTAASGGQSSYVNGAQFEWQWFGDPSGGSHQVATAAAGSAVFRLIPVVYPSGTTLTGTITTDGGTGVISAANITDYRLKVQTVSEVTYLRTATSGNSSVLPNTNGVSSDGTQLLVARPGGYLGFGVPPAGSRRGEGAVLADFGPAAPSRGQAGYFNPFTLEYKPLKFSGKLYSVAQLIP</sequence>
<dbReference type="Proteomes" id="UP000672097">
    <property type="component" value="Unassembled WGS sequence"/>
</dbReference>
<evidence type="ECO:0000313" key="2">
    <source>
        <dbReference type="EMBL" id="MBQ0937596.1"/>
    </source>
</evidence>
<keyword evidence="3" id="KW-1185">Reference proteome</keyword>
<name>A0ABS5E3J2_9BURK</name>
<evidence type="ECO:0000256" key="1">
    <source>
        <dbReference type="SAM" id="SignalP"/>
    </source>
</evidence>
<comment type="caution">
    <text evidence="2">The sequence shown here is derived from an EMBL/GenBank/DDBJ whole genome shotgun (WGS) entry which is preliminary data.</text>
</comment>
<organism evidence="2 3">
    <name type="scientific">Ideonella paludis</name>
    <dbReference type="NCBI Taxonomy" id="1233411"/>
    <lineage>
        <taxon>Bacteria</taxon>
        <taxon>Pseudomonadati</taxon>
        <taxon>Pseudomonadota</taxon>
        <taxon>Betaproteobacteria</taxon>
        <taxon>Burkholderiales</taxon>
        <taxon>Sphaerotilaceae</taxon>
        <taxon>Ideonella</taxon>
    </lineage>
</organism>
<feature type="signal peptide" evidence="1">
    <location>
        <begin position="1"/>
        <end position="25"/>
    </location>
</feature>
<reference evidence="2 3" key="1">
    <citation type="submission" date="2021-04" db="EMBL/GenBank/DDBJ databases">
        <title>The genome sequence of type strain Ideonella paludis KCTC 32238.</title>
        <authorList>
            <person name="Liu Y."/>
        </authorList>
    </citation>
    <scope>NUCLEOTIDE SEQUENCE [LARGE SCALE GENOMIC DNA]</scope>
    <source>
        <strain evidence="2 3">KCTC 32238</strain>
    </source>
</reference>
<dbReference type="EMBL" id="JAGQDG010000009">
    <property type="protein sequence ID" value="MBQ0937596.1"/>
    <property type="molecule type" value="Genomic_DNA"/>
</dbReference>
<accession>A0ABS5E3J2</accession>
<dbReference type="RefSeq" id="WP_210811206.1">
    <property type="nucleotide sequence ID" value="NZ_JAGQDG010000009.1"/>
</dbReference>
<proteinExistence type="predicted"/>